<feature type="domain" description="Endonuclease/exonuclease/phosphatase" evidence="2">
    <location>
        <begin position="3"/>
        <end position="121"/>
    </location>
</feature>
<proteinExistence type="predicted"/>
<dbReference type="Gene3D" id="3.60.10.10">
    <property type="entry name" value="Endonuclease/exonuclease/phosphatase"/>
    <property type="match status" value="1"/>
</dbReference>
<dbReference type="Proteomes" id="UP001153954">
    <property type="component" value="Unassembled WGS sequence"/>
</dbReference>
<dbReference type="PANTHER" id="PTHR33273">
    <property type="entry name" value="DOMAIN-CONTAINING PROTEIN, PUTATIVE-RELATED"/>
    <property type="match status" value="1"/>
</dbReference>
<evidence type="ECO:0000259" key="2">
    <source>
        <dbReference type="Pfam" id="PF14529"/>
    </source>
</evidence>
<evidence type="ECO:0000313" key="4">
    <source>
        <dbReference type="Proteomes" id="UP001153954"/>
    </source>
</evidence>
<dbReference type="PANTHER" id="PTHR33273:SF4">
    <property type="entry name" value="ENDONUCLEASE_EXONUCLEASE_PHOSPHATASE DOMAIN-CONTAINING PROTEIN"/>
    <property type="match status" value="1"/>
</dbReference>
<dbReference type="GO" id="GO:0003824">
    <property type="term" value="F:catalytic activity"/>
    <property type="evidence" value="ECO:0007669"/>
    <property type="project" value="InterPro"/>
</dbReference>
<dbReference type="SUPFAM" id="SSF56219">
    <property type="entry name" value="DNase I-like"/>
    <property type="match status" value="1"/>
</dbReference>
<evidence type="ECO:0000313" key="3">
    <source>
        <dbReference type="EMBL" id="CAH2108401.1"/>
    </source>
</evidence>
<dbReference type="InterPro" id="IPR036691">
    <property type="entry name" value="Endo/exonu/phosph_ase_sf"/>
</dbReference>
<protein>
    <recommendedName>
        <fullName evidence="2">Endonuclease/exonuclease/phosphatase domain-containing protein</fullName>
    </recommendedName>
</protein>
<dbReference type="Pfam" id="PF14529">
    <property type="entry name" value="Exo_endo_phos_2"/>
    <property type="match status" value="1"/>
</dbReference>
<feature type="region of interest" description="Disordered" evidence="1">
    <location>
        <begin position="143"/>
        <end position="170"/>
    </location>
</feature>
<dbReference type="EMBL" id="CAKOGL010000031">
    <property type="protein sequence ID" value="CAH2108401.1"/>
    <property type="molecule type" value="Genomic_DNA"/>
</dbReference>
<gene>
    <name evidence="3" type="ORF">EEDITHA_LOCUS22341</name>
</gene>
<evidence type="ECO:0000256" key="1">
    <source>
        <dbReference type="SAM" id="MobiDB-lite"/>
    </source>
</evidence>
<dbReference type="InterPro" id="IPR005135">
    <property type="entry name" value="Endo/exonuclease/phosphatase"/>
</dbReference>
<reference evidence="3" key="1">
    <citation type="submission" date="2022-03" db="EMBL/GenBank/DDBJ databases">
        <authorList>
            <person name="Tunstrom K."/>
        </authorList>
    </citation>
    <scope>NUCLEOTIDE SEQUENCE</scope>
</reference>
<accession>A0AAU9V8R1</accession>
<dbReference type="AlphaFoldDB" id="A0AAU9V8R1"/>
<name>A0AAU9V8R1_EUPED</name>
<keyword evidence="4" id="KW-1185">Reference proteome</keyword>
<sequence length="217" mass="24392">MTYFMSVYLSPNEGISAFRQKLSNIEDVINEFNGEVIVAGNFNAKSAEWGSVFLDTRGNEVADFAAMLDLTVLNTGNISTFRRPWYQEYILDISLGTSRIARMIKNWIVLEDYSGSNHQHIKFSVEVASTTATQHKVLRNESGTPASLTKRLSKNPFHKAGQPLNSTRLPTPKRIKSLSKKLGKAIPEAPKPPSIMNNIVAELFPKHPPREKKELYK</sequence>
<organism evidence="3 4">
    <name type="scientific">Euphydryas editha</name>
    <name type="common">Edith's checkerspot</name>
    <dbReference type="NCBI Taxonomy" id="104508"/>
    <lineage>
        <taxon>Eukaryota</taxon>
        <taxon>Metazoa</taxon>
        <taxon>Ecdysozoa</taxon>
        <taxon>Arthropoda</taxon>
        <taxon>Hexapoda</taxon>
        <taxon>Insecta</taxon>
        <taxon>Pterygota</taxon>
        <taxon>Neoptera</taxon>
        <taxon>Endopterygota</taxon>
        <taxon>Lepidoptera</taxon>
        <taxon>Glossata</taxon>
        <taxon>Ditrysia</taxon>
        <taxon>Papilionoidea</taxon>
        <taxon>Nymphalidae</taxon>
        <taxon>Nymphalinae</taxon>
        <taxon>Euphydryas</taxon>
    </lineage>
</organism>
<comment type="caution">
    <text evidence="3">The sequence shown here is derived from an EMBL/GenBank/DDBJ whole genome shotgun (WGS) entry which is preliminary data.</text>
</comment>